<gene>
    <name evidence="4" type="ORF">KUF71_006632</name>
</gene>
<dbReference type="InterPro" id="IPR013162">
    <property type="entry name" value="CD80_C2-set"/>
</dbReference>
<dbReference type="InterPro" id="IPR036179">
    <property type="entry name" value="Ig-like_dom_sf"/>
</dbReference>
<dbReference type="PANTHER" id="PTHR21261">
    <property type="entry name" value="BEAT PROTEIN"/>
    <property type="match status" value="1"/>
</dbReference>
<reference evidence="4" key="1">
    <citation type="submission" date="2021-07" db="EMBL/GenBank/DDBJ databases">
        <authorList>
            <person name="Catto M.A."/>
            <person name="Jacobson A."/>
            <person name="Kennedy G."/>
            <person name="Labadie P."/>
            <person name="Hunt B.G."/>
            <person name="Srinivasan R."/>
        </authorList>
    </citation>
    <scope>NUCLEOTIDE SEQUENCE</scope>
    <source>
        <strain evidence="4">PL_HMW_Pooled</strain>
        <tissue evidence="4">Head</tissue>
    </source>
</reference>
<organism evidence="4 5">
    <name type="scientific">Frankliniella fusca</name>
    <dbReference type="NCBI Taxonomy" id="407009"/>
    <lineage>
        <taxon>Eukaryota</taxon>
        <taxon>Metazoa</taxon>
        <taxon>Ecdysozoa</taxon>
        <taxon>Arthropoda</taxon>
        <taxon>Hexapoda</taxon>
        <taxon>Insecta</taxon>
        <taxon>Pterygota</taxon>
        <taxon>Neoptera</taxon>
        <taxon>Paraneoptera</taxon>
        <taxon>Thysanoptera</taxon>
        <taxon>Terebrantia</taxon>
        <taxon>Thripoidea</taxon>
        <taxon>Thripidae</taxon>
        <taxon>Frankliniella</taxon>
    </lineage>
</organism>
<feature type="non-terminal residue" evidence="4">
    <location>
        <position position="281"/>
    </location>
</feature>
<name>A0AAE1LFM4_9NEOP</name>
<sequence>VDESISRGARDAASSEEKFSKGLGFECIRLSVADGGVSALRLLELRVPPHTVASLPVQLECRFDMEGETLYSVKWYKDGHEFYRFVPTDTPQQFNFQVHGVHVLMSNSTESQVTLRNVSLDTTGRYRCEVSAEGPSFQTVSDHGDMTVVSLPKDGPQISGGRGRYQVDDVVRVNCTSKHSHPAAQLMWYINGEPADARYLVGPFHHVNSYGLEQSTLGLQFRVQQHHFQRGDLKLKCLATIFSVYWKSNEESVEPDKQQRAPALESRESRAPPDKSRADRV</sequence>
<dbReference type="Pfam" id="PF08205">
    <property type="entry name" value="C2-set_2"/>
    <property type="match status" value="1"/>
</dbReference>
<dbReference type="InterPro" id="IPR007110">
    <property type="entry name" value="Ig-like_dom"/>
</dbReference>
<dbReference type="Gene3D" id="2.60.40.10">
    <property type="entry name" value="Immunoglobulins"/>
    <property type="match status" value="2"/>
</dbReference>
<comment type="caution">
    <text evidence="4">The sequence shown here is derived from an EMBL/GenBank/DDBJ whole genome shotgun (WGS) entry which is preliminary data.</text>
</comment>
<keyword evidence="1" id="KW-1015">Disulfide bond</keyword>
<reference evidence="4" key="2">
    <citation type="journal article" date="2023" name="BMC Genomics">
        <title>Pest status, molecular evolution, and epigenetic factors derived from the genome assembly of Frankliniella fusca, a thysanopteran phytovirus vector.</title>
        <authorList>
            <person name="Catto M.A."/>
            <person name="Labadie P.E."/>
            <person name="Jacobson A.L."/>
            <person name="Kennedy G.G."/>
            <person name="Srinivasan R."/>
            <person name="Hunt B.G."/>
        </authorList>
    </citation>
    <scope>NUCLEOTIDE SEQUENCE</scope>
    <source>
        <strain evidence="4">PL_HMW_Pooled</strain>
    </source>
</reference>
<accession>A0AAE1LFM4</accession>
<evidence type="ECO:0000259" key="3">
    <source>
        <dbReference type="PROSITE" id="PS50835"/>
    </source>
</evidence>
<feature type="non-terminal residue" evidence="4">
    <location>
        <position position="1"/>
    </location>
</feature>
<dbReference type="SUPFAM" id="SSF48726">
    <property type="entry name" value="Immunoglobulin"/>
    <property type="match status" value="1"/>
</dbReference>
<keyword evidence="5" id="KW-1185">Reference proteome</keyword>
<feature type="domain" description="Ig-like" evidence="3">
    <location>
        <begin position="57"/>
        <end position="141"/>
    </location>
</feature>
<dbReference type="PANTHER" id="PTHR21261:SF15">
    <property type="entry name" value="BEATEN PATH IIIA, ISOFORM D-RELATED"/>
    <property type="match status" value="1"/>
</dbReference>
<evidence type="ECO:0000313" key="5">
    <source>
        <dbReference type="Proteomes" id="UP001219518"/>
    </source>
</evidence>
<evidence type="ECO:0000313" key="4">
    <source>
        <dbReference type="EMBL" id="KAK3916924.1"/>
    </source>
</evidence>
<proteinExistence type="predicted"/>
<evidence type="ECO:0000256" key="1">
    <source>
        <dbReference type="ARBA" id="ARBA00023157"/>
    </source>
</evidence>
<dbReference type="EMBL" id="JAHWGI010000641">
    <property type="protein sequence ID" value="KAK3916924.1"/>
    <property type="molecule type" value="Genomic_DNA"/>
</dbReference>
<protein>
    <submittedName>
        <fullName evidence="4">Cell adhesion molecule 2</fullName>
    </submittedName>
</protein>
<dbReference type="Proteomes" id="UP001219518">
    <property type="component" value="Unassembled WGS sequence"/>
</dbReference>
<feature type="region of interest" description="Disordered" evidence="2">
    <location>
        <begin position="249"/>
        <end position="281"/>
    </location>
</feature>
<dbReference type="InterPro" id="IPR013783">
    <property type="entry name" value="Ig-like_fold"/>
</dbReference>
<evidence type="ECO:0000256" key="2">
    <source>
        <dbReference type="SAM" id="MobiDB-lite"/>
    </source>
</evidence>
<dbReference type="PROSITE" id="PS50835">
    <property type="entry name" value="IG_LIKE"/>
    <property type="match status" value="1"/>
</dbReference>
<dbReference type="FunFam" id="2.60.40.10:FF:000437">
    <property type="entry name" value="Beat-IIIc, isoform A"/>
    <property type="match status" value="1"/>
</dbReference>
<dbReference type="CDD" id="cd00096">
    <property type="entry name" value="Ig"/>
    <property type="match status" value="1"/>
</dbReference>
<dbReference type="AlphaFoldDB" id="A0AAE1LFM4"/>
<dbReference type="Pfam" id="PF13927">
    <property type="entry name" value="Ig_3"/>
    <property type="match status" value="1"/>
</dbReference>